<dbReference type="Proteomes" id="UP000663823">
    <property type="component" value="Unassembled WGS sequence"/>
</dbReference>
<feature type="non-terminal residue" evidence="1">
    <location>
        <position position="1"/>
    </location>
</feature>
<evidence type="ECO:0000313" key="2">
    <source>
        <dbReference type="Proteomes" id="UP000663823"/>
    </source>
</evidence>
<accession>A0A820KQK5</accession>
<dbReference type="AlphaFoldDB" id="A0A820KQK5"/>
<organism evidence="1 2">
    <name type="scientific">Rotaria sordida</name>
    <dbReference type="NCBI Taxonomy" id="392033"/>
    <lineage>
        <taxon>Eukaryota</taxon>
        <taxon>Metazoa</taxon>
        <taxon>Spiralia</taxon>
        <taxon>Gnathifera</taxon>
        <taxon>Rotifera</taxon>
        <taxon>Eurotatoria</taxon>
        <taxon>Bdelloidea</taxon>
        <taxon>Philodinida</taxon>
        <taxon>Philodinidae</taxon>
        <taxon>Rotaria</taxon>
    </lineage>
</organism>
<protein>
    <submittedName>
        <fullName evidence="1">Uncharacterized protein</fullName>
    </submittedName>
</protein>
<gene>
    <name evidence="1" type="ORF">OTI717_LOCUS43427</name>
</gene>
<name>A0A820KQK5_9BILA</name>
<evidence type="ECO:0000313" key="1">
    <source>
        <dbReference type="EMBL" id="CAF4347186.1"/>
    </source>
</evidence>
<sequence>IVKGGSKKEMIEDILTLAKERNEIRSLDDVKNDLCNALDSYKHFVTIFEFDGTRHRGNLEDAFLESLSNARKSSHASNEQHSLAKELKLAIVI</sequence>
<dbReference type="EMBL" id="CAJOAX010062389">
    <property type="protein sequence ID" value="CAF4347186.1"/>
    <property type="molecule type" value="Genomic_DNA"/>
</dbReference>
<comment type="caution">
    <text evidence="1">The sequence shown here is derived from an EMBL/GenBank/DDBJ whole genome shotgun (WGS) entry which is preliminary data.</text>
</comment>
<proteinExistence type="predicted"/>
<reference evidence="1" key="1">
    <citation type="submission" date="2021-02" db="EMBL/GenBank/DDBJ databases">
        <authorList>
            <person name="Nowell W R."/>
        </authorList>
    </citation>
    <scope>NUCLEOTIDE SEQUENCE</scope>
</reference>